<feature type="compositionally biased region" description="Basic and acidic residues" evidence="1">
    <location>
        <begin position="17"/>
        <end position="31"/>
    </location>
</feature>
<dbReference type="InterPro" id="IPR056775">
    <property type="entry name" value="YABBY_C"/>
</dbReference>
<name>A0AAD5TXE3_9FUNG</name>
<accession>A0AAD5TXE3</accession>
<dbReference type="Proteomes" id="UP001211065">
    <property type="component" value="Unassembled WGS sequence"/>
</dbReference>
<reference evidence="3" key="1">
    <citation type="submission" date="2020-05" db="EMBL/GenBank/DDBJ databases">
        <title>Phylogenomic resolution of chytrid fungi.</title>
        <authorList>
            <person name="Stajich J.E."/>
            <person name="Amses K."/>
            <person name="Simmons R."/>
            <person name="Seto K."/>
            <person name="Myers J."/>
            <person name="Bonds A."/>
            <person name="Quandt C.A."/>
            <person name="Barry K."/>
            <person name="Liu P."/>
            <person name="Grigoriev I."/>
            <person name="Longcore J.E."/>
            <person name="James T.Y."/>
        </authorList>
    </citation>
    <scope>NUCLEOTIDE SEQUENCE</scope>
    <source>
        <strain evidence="3">JEL0476</strain>
    </source>
</reference>
<keyword evidence="4" id="KW-1185">Reference proteome</keyword>
<dbReference type="EMBL" id="JADGJW010000673">
    <property type="protein sequence ID" value="KAJ3213826.1"/>
    <property type="molecule type" value="Genomic_DNA"/>
</dbReference>
<dbReference type="AlphaFoldDB" id="A0AAD5TXE3"/>
<feature type="region of interest" description="Disordered" evidence="1">
    <location>
        <begin position="1"/>
        <end position="41"/>
    </location>
</feature>
<feature type="domain" description="YABBY protein C-terminal" evidence="2">
    <location>
        <begin position="23"/>
        <end position="73"/>
    </location>
</feature>
<organism evidence="3 4">
    <name type="scientific">Clydaea vesicula</name>
    <dbReference type="NCBI Taxonomy" id="447962"/>
    <lineage>
        <taxon>Eukaryota</taxon>
        <taxon>Fungi</taxon>
        <taxon>Fungi incertae sedis</taxon>
        <taxon>Chytridiomycota</taxon>
        <taxon>Chytridiomycota incertae sedis</taxon>
        <taxon>Chytridiomycetes</taxon>
        <taxon>Lobulomycetales</taxon>
        <taxon>Lobulomycetaceae</taxon>
        <taxon>Clydaea</taxon>
    </lineage>
</organism>
<evidence type="ECO:0000313" key="3">
    <source>
        <dbReference type="EMBL" id="KAJ3213826.1"/>
    </source>
</evidence>
<evidence type="ECO:0000256" key="1">
    <source>
        <dbReference type="SAM" id="MobiDB-lite"/>
    </source>
</evidence>
<evidence type="ECO:0000259" key="2">
    <source>
        <dbReference type="Pfam" id="PF04690"/>
    </source>
</evidence>
<protein>
    <recommendedName>
        <fullName evidence="2">YABBY protein C-terminal domain-containing protein</fullName>
    </recommendedName>
</protein>
<gene>
    <name evidence="3" type="ORF">HK099_007171</name>
</gene>
<dbReference type="Pfam" id="PF04690">
    <property type="entry name" value="YABBY"/>
    <property type="match status" value="1"/>
</dbReference>
<proteinExistence type="predicted"/>
<sequence length="82" mass="8771">MAKAEVKKTTKASSPSKETKSKGSNPEEKSTGKKTSPYTAFMKTEIPKVKAGDAALSHKEAFKQAAKNWATSDKNPKNAASK</sequence>
<feature type="compositionally biased region" description="Polar residues" evidence="1">
    <location>
        <begin position="69"/>
        <end position="82"/>
    </location>
</feature>
<feature type="region of interest" description="Disordered" evidence="1">
    <location>
        <begin position="60"/>
        <end position="82"/>
    </location>
</feature>
<evidence type="ECO:0000313" key="4">
    <source>
        <dbReference type="Proteomes" id="UP001211065"/>
    </source>
</evidence>
<comment type="caution">
    <text evidence="3">The sequence shown here is derived from an EMBL/GenBank/DDBJ whole genome shotgun (WGS) entry which is preliminary data.</text>
</comment>
<dbReference type="SUPFAM" id="SSF47095">
    <property type="entry name" value="HMG-box"/>
    <property type="match status" value="1"/>
</dbReference>
<dbReference type="InterPro" id="IPR036910">
    <property type="entry name" value="HMG_box_dom_sf"/>
</dbReference>